<gene>
    <name evidence="2" type="ORF">GCM10010449_52650</name>
</gene>
<accession>A0ABP6MSK0</accession>
<evidence type="ECO:0000313" key="2">
    <source>
        <dbReference type="EMBL" id="GAA3124418.1"/>
    </source>
</evidence>
<name>A0ABP6MSK0_9ACTN</name>
<sequence length="103" mass="11106">MVLAPSTLAVRPRYMADLESTLTPTRGLPPCHFTLRSTRMNRQHPTAPTAMHHQVHAGHPCSLLTMSGRVVSSNATDRAAVPRRSRRVALSPATAGSSLRAAK</sequence>
<dbReference type="Proteomes" id="UP001501637">
    <property type="component" value="Unassembled WGS sequence"/>
</dbReference>
<proteinExistence type="predicted"/>
<reference evidence="3" key="1">
    <citation type="journal article" date="2019" name="Int. J. Syst. Evol. Microbiol.">
        <title>The Global Catalogue of Microorganisms (GCM) 10K type strain sequencing project: providing services to taxonomists for standard genome sequencing and annotation.</title>
        <authorList>
            <consortium name="The Broad Institute Genomics Platform"/>
            <consortium name="The Broad Institute Genome Sequencing Center for Infectious Disease"/>
            <person name="Wu L."/>
            <person name="Ma J."/>
        </authorList>
    </citation>
    <scope>NUCLEOTIDE SEQUENCE [LARGE SCALE GENOMIC DNA]</scope>
    <source>
        <strain evidence="3">JCM 9092</strain>
    </source>
</reference>
<keyword evidence="3" id="KW-1185">Reference proteome</keyword>
<feature type="region of interest" description="Disordered" evidence="1">
    <location>
        <begin position="73"/>
        <end position="103"/>
    </location>
</feature>
<dbReference type="EMBL" id="BAAAUG010000097">
    <property type="protein sequence ID" value="GAA3124418.1"/>
    <property type="molecule type" value="Genomic_DNA"/>
</dbReference>
<evidence type="ECO:0000256" key="1">
    <source>
        <dbReference type="SAM" id="MobiDB-lite"/>
    </source>
</evidence>
<organism evidence="2 3">
    <name type="scientific">Streptomyces rectiviolaceus</name>
    <dbReference type="NCBI Taxonomy" id="332591"/>
    <lineage>
        <taxon>Bacteria</taxon>
        <taxon>Bacillati</taxon>
        <taxon>Actinomycetota</taxon>
        <taxon>Actinomycetes</taxon>
        <taxon>Kitasatosporales</taxon>
        <taxon>Streptomycetaceae</taxon>
        <taxon>Streptomyces</taxon>
    </lineage>
</organism>
<comment type="caution">
    <text evidence="2">The sequence shown here is derived from an EMBL/GenBank/DDBJ whole genome shotgun (WGS) entry which is preliminary data.</text>
</comment>
<protein>
    <submittedName>
        <fullName evidence="2">Uncharacterized protein</fullName>
    </submittedName>
</protein>
<evidence type="ECO:0000313" key="3">
    <source>
        <dbReference type="Proteomes" id="UP001501637"/>
    </source>
</evidence>